<dbReference type="PhylomeDB" id="B2IWA0"/>
<gene>
    <name evidence="1" type="ordered locus">Npun_F1119</name>
</gene>
<organism evidence="1 2">
    <name type="scientific">Nostoc punctiforme (strain ATCC 29133 / PCC 73102)</name>
    <dbReference type="NCBI Taxonomy" id="63737"/>
    <lineage>
        <taxon>Bacteria</taxon>
        <taxon>Bacillati</taxon>
        <taxon>Cyanobacteriota</taxon>
        <taxon>Cyanophyceae</taxon>
        <taxon>Nostocales</taxon>
        <taxon>Nostocaceae</taxon>
        <taxon>Nostoc</taxon>
    </lineage>
</organism>
<keyword evidence="2" id="KW-1185">Reference proteome</keyword>
<sequence>MKLSILIDSVLIVTSIALLPGMGGAQIVTHNSGEPIAVNSNNLPTHSTNVSYPIPFNVAFLAHQGGKASVSP</sequence>
<dbReference type="AlphaFoldDB" id="B2IWA0"/>
<dbReference type="EMBL" id="CP001037">
    <property type="protein sequence ID" value="ACC79845.1"/>
    <property type="molecule type" value="Genomic_DNA"/>
</dbReference>
<dbReference type="KEGG" id="npu:Npun_F1119"/>
<accession>B2IWA0</accession>
<reference evidence="1 2" key="2">
    <citation type="journal article" date="2013" name="Plant Physiol.">
        <title>A Nostoc punctiforme Sugar Transporter Necessary to Establish a Cyanobacterium-Plant Symbiosis.</title>
        <authorList>
            <person name="Ekman M."/>
            <person name="Picossi S."/>
            <person name="Campbell E.L."/>
            <person name="Meeks J.C."/>
            <person name="Flores E."/>
        </authorList>
    </citation>
    <scope>NUCLEOTIDE SEQUENCE [LARGE SCALE GENOMIC DNA]</scope>
    <source>
        <strain evidence="2">ATCC 29133 / PCC 73102</strain>
    </source>
</reference>
<dbReference type="EnsemblBacteria" id="ACC79845">
    <property type="protein sequence ID" value="ACC79845"/>
    <property type="gene ID" value="Npun_F1119"/>
</dbReference>
<dbReference type="RefSeq" id="WP_012407866.1">
    <property type="nucleotide sequence ID" value="NC_010628.1"/>
</dbReference>
<evidence type="ECO:0000313" key="1">
    <source>
        <dbReference type="EMBL" id="ACC79845.1"/>
    </source>
</evidence>
<evidence type="ECO:0000313" key="2">
    <source>
        <dbReference type="Proteomes" id="UP000001191"/>
    </source>
</evidence>
<proteinExistence type="predicted"/>
<reference evidence="2" key="1">
    <citation type="submission" date="2008-04" db="EMBL/GenBank/DDBJ databases">
        <title>Complete sequence of chromosome of Nostoc punctiforme ATCC 29133.</title>
        <authorList>
            <consortium name="US DOE Joint Genome Institute"/>
            <person name="Copeland A."/>
            <person name="Lucas S."/>
            <person name="Lapidus A."/>
            <person name="Glavina del Rio T."/>
            <person name="Dalin E."/>
            <person name="Tice H."/>
            <person name="Pitluck S."/>
            <person name="Chain P."/>
            <person name="Malfatti S."/>
            <person name="Shin M."/>
            <person name="Vergez L."/>
            <person name="Schmutz J."/>
            <person name="Larimer F."/>
            <person name="Land M."/>
            <person name="Hauser L."/>
            <person name="Kyrpides N."/>
            <person name="Kim E."/>
            <person name="Meeks J.C."/>
            <person name="Elhai J."/>
            <person name="Campbell E.L."/>
            <person name="Thiel T."/>
            <person name="Longmire J."/>
            <person name="Potts M."/>
            <person name="Atlas R."/>
        </authorList>
    </citation>
    <scope>NUCLEOTIDE SEQUENCE [LARGE SCALE GENOMIC DNA]</scope>
    <source>
        <strain evidence="2">ATCC 29133 / PCC 73102</strain>
    </source>
</reference>
<dbReference type="Proteomes" id="UP000001191">
    <property type="component" value="Chromosome"/>
</dbReference>
<dbReference type="OrthoDB" id="514474at2"/>
<protein>
    <submittedName>
        <fullName evidence="1">Uncharacterized protein</fullName>
    </submittedName>
</protein>
<name>B2IWA0_NOSP7</name>
<dbReference type="HOGENOM" id="CLU_2718328_0_0_3"/>